<dbReference type="InterPro" id="IPR035979">
    <property type="entry name" value="RBD_domain_sf"/>
</dbReference>
<dbReference type="AlphaFoldDB" id="A0A409Y3L0"/>
<dbReference type="InterPro" id="IPR013083">
    <property type="entry name" value="Znf_RING/FYVE/PHD"/>
</dbReference>
<dbReference type="InterPro" id="IPR051628">
    <property type="entry name" value="LUBAC_E3_Ligases"/>
</dbReference>
<dbReference type="CDD" id="cd20335">
    <property type="entry name" value="BRcat_RBR"/>
    <property type="match status" value="1"/>
</dbReference>
<evidence type="ECO:0000259" key="10">
    <source>
        <dbReference type="PROSITE" id="PS50089"/>
    </source>
</evidence>
<dbReference type="GO" id="GO:0004842">
    <property type="term" value="F:ubiquitin-protein transferase activity"/>
    <property type="evidence" value="ECO:0007669"/>
    <property type="project" value="TreeGrafter"/>
</dbReference>
<dbReference type="Pfam" id="PF22191">
    <property type="entry name" value="IBR_1"/>
    <property type="match status" value="1"/>
</dbReference>
<name>A0A409Y3L0_9AGAR</name>
<dbReference type="Pfam" id="PF13445">
    <property type="entry name" value="zf-RING_UBOX"/>
    <property type="match status" value="1"/>
</dbReference>
<dbReference type="STRING" id="231916.A0A409Y3L0"/>
<evidence type="ECO:0000259" key="11">
    <source>
        <dbReference type="PROSITE" id="PS50103"/>
    </source>
</evidence>
<evidence type="ECO:0000256" key="5">
    <source>
        <dbReference type="ARBA" id="ARBA00022771"/>
    </source>
</evidence>
<dbReference type="GO" id="GO:0008270">
    <property type="term" value="F:zinc ion binding"/>
    <property type="evidence" value="ECO:0007669"/>
    <property type="project" value="UniProtKB-KW"/>
</dbReference>
<dbReference type="Pfam" id="PF01485">
    <property type="entry name" value="IBR"/>
    <property type="match status" value="1"/>
</dbReference>
<evidence type="ECO:0000256" key="1">
    <source>
        <dbReference type="ARBA" id="ARBA00004906"/>
    </source>
</evidence>
<feature type="compositionally biased region" description="Polar residues" evidence="9">
    <location>
        <begin position="233"/>
        <end position="242"/>
    </location>
</feature>
<keyword evidence="2" id="KW-0808">Transferase</keyword>
<feature type="domain" description="C3H1-type" evidence="11">
    <location>
        <begin position="161"/>
        <end position="185"/>
    </location>
</feature>
<accession>A0A409Y3L0</accession>
<feature type="region of interest" description="Disordered" evidence="9">
    <location>
        <begin position="211"/>
        <end position="328"/>
    </location>
</feature>
<evidence type="ECO:0000256" key="8">
    <source>
        <dbReference type="PROSITE-ProRule" id="PRU00723"/>
    </source>
</evidence>
<dbReference type="GO" id="GO:0000151">
    <property type="term" value="C:ubiquitin ligase complex"/>
    <property type="evidence" value="ECO:0007669"/>
    <property type="project" value="TreeGrafter"/>
</dbReference>
<dbReference type="GO" id="GO:0003676">
    <property type="term" value="F:nucleic acid binding"/>
    <property type="evidence" value="ECO:0007669"/>
    <property type="project" value="InterPro"/>
</dbReference>
<dbReference type="PROSITE" id="PS51873">
    <property type="entry name" value="TRIAD"/>
    <property type="match status" value="1"/>
</dbReference>
<gene>
    <name evidence="13" type="ORF">CVT26_002307</name>
</gene>
<evidence type="ECO:0000256" key="2">
    <source>
        <dbReference type="ARBA" id="ARBA00022679"/>
    </source>
</evidence>
<protein>
    <submittedName>
        <fullName evidence="13">Uncharacterized protein</fullName>
    </submittedName>
</protein>
<feature type="domain" description="RING-type" evidence="10">
    <location>
        <begin position="949"/>
        <end position="990"/>
    </location>
</feature>
<feature type="domain" description="RING-type" evidence="12">
    <location>
        <begin position="945"/>
        <end position="1150"/>
    </location>
</feature>
<dbReference type="Gene3D" id="3.30.70.330">
    <property type="match status" value="1"/>
</dbReference>
<dbReference type="PROSITE" id="PS50103">
    <property type="entry name" value="ZF_C3H1"/>
    <property type="match status" value="2"/>
</dbReference>
<evidence type="ECO:0000256" key="9">
    <source>
        <dbReference type="SAM" id="MobiDB-lite"/>
    </source>
</evidence>
<keyword evidence="3 8" id="KW-0479">Metal-binding</keyword>
<organism evidence="13 14">
    <name type="scientific">Gymnopilus dilepis</name>
    <dbReference type="NCBI Taxonomy" id="231916"/>
    <lineage>
        <taxon>Eukaryota</taxon>
        <taxon>Fungi</taxon>
        <taxon>Dikarya</taxon>
        <taxon>Basidiomycota</taxon>
        <taxon>Agaricomycotina</taxon>
        <taxon>Agaricomycetes</taxon>
        <taxon>Agaricomycetidae</taxon>
        <taxon>Agaricales</taxon>
        <taxon>Agaricineae</taxon>
        <taxon>Hymenogastraceae</taxon>
        <taxon>Gymnopilus</taxon>
    </lineage>
</organism>
<dbReference type="PROSITE" id="PS00028">
    <property type="entry name" value="ZINC_FINGER_C2H2_1"/>
    <property type="match status" value="1"/>
</dbReference>
<comment type="caution">
    <text evidence="13">The sequence shown here is derived from an EMBL/GenBank/DDBJ whole genome shotgun (WGS) entry which is preliminary data.</text>
</comment>
<dbReference type="OrthoDB" id="10009520at2759"/>
<dbReference type="SUPFAM" id="SSF54928">
    <property type="entry name" value="RNA-binding domain, RBD"/>
    <property type="match status" value="1"/>
</dbReference>
<dbReference type="SMART" id="SM00647">
    <property type="entry name" value="IBR"/>
    <property type="match status" value="2"/>
</dbReference>
<dbReference type="CDD" id="cd22585">
    <property type="entry name" value="Rcat_RBR_DEAH12-like"/>
    <property type="match status" value="1"/>
</dbReference>
<feature type="region of interest" description="Disordered" evidence="9">
    <location>
        <begin position="1"/>
        <end position="66"/>
    </location>
</feature>
<dbReference type="Gene3D" id="1.20.120.1750">
    <property type="match status" value="1"/>
</dbReference>
<keyword evidence="6" id="KW-0833">Ubl conjugation pathway</keyword>
<keyword evidence="7 8" id="KW-0862">Zinc</keyword>
<keyword evidence="4" id="KW-0677">Repeat</keyword>
<dbReference type="InterPro" id="IPR000571">
    <property type="entry name" value="Znf_CCCH"/>
</dbReference>
<dbReference type="CDD" id="cd00590">
    <property type="entry name" value="RRM_SF"/>
    <property type="match status" value="1"/>
</dbReference>
<dbReference type="Proteomes" id="UP000284706">
    <property type="component" value="Unassembled WGS sequence"/>
</dbReference>
<feature type="compositionally biased region" description="Basic and acidic residues" evidence="9">
    <location>
        <begin position="219"/>
        <end position="232"/>
    </location>
</feature>
<feature type="zinc finger region" description="C3H1-type" evidence="8">
    <location>
        <begin position="411"/>
        <end position="438"/>
    </location>
</feature>
<proteinExistence type="predicted"/>
<comment type="pathway">
    <text evidence="1">Protein modification; protein ubiquitination.</text>
</comment>
<dbReference type="EMBL" id="NHYE01001224">
    <property type="protein sequence ID" value="PPQ97579.1"/>
    <property type="molecule type" value="Genomic_DNA"/>
</dbReference>
<feature type="domain" description="C3H1-type" evidence="11">
    <location>
        <begin position="411"/>
        <end position="438"/>
    </location>
</feature>
<evidence type="ECO:0000256" key="7">
    <source>
        <dbReference type="ARBA" id="ARBA00022833"/>
    </source>
</evidence>
<feature type="compositionally biased region" description="Basic residues" evidence="9">
    <location>
        <begin position="24"/>
        <end position="34"/>
    </location>
</feature>
<dbReference type="GO" id="GO:0043130">
    <property type="term" value="F:ubiquitin binding"/>
    <property type="evidence" value="ECO:0007669"/>
    <property type="project" value="TreeGrafter"/>
</dbReference>
<feature type="compositionally biased region" description="Low complexity" evidence="9">
    <location>
        <begin position="315"/>
        <end position="328"/>
    </location>
</feature>
<evidence type="ECO:0000313" key="14">
    <source>
        <dbReference type="Proteomes" id="UP000284706"/>
    </source>
</evidence>
<sequence length="1155" mass="129411">MPPSSGSSSTGKSAPTITDGAVHHVPHKKRKSKKAGSEAATAHEAAPTSTTTNSTPTAEPFDVKSILPASKPLKSFSKLQEASSSANKHARSQTYSYIDGEVRGSHDDVSPGTPIPGHRPFLQSEERIPPRLRSSSDAPKREQFTAFGIEAFPTAAVFNEICYDFVSMKRWCQWGRDCHRIHPLRKQLYLEAALQESDQFSRMRAAALAEKTFDIPVQPRREKSPQRKESDASPHTSQSQLSHPADESIRVKLPQTSFNPIHGPSSGRPSKTSPAYARRSTRQLPRSRSSSTDTGTRRAMDEGRLKTPWGDRAPSDTSSSSGDSDVASSPLFPAHARYWEASTETSAWYSDDEESSKEVARGPGPASQVVSDGANISPAVSSTRHDRQPDEQGSQGRQLNDEAPRERHPRPRNKERCINWLRNRCTRGYDCHYVHDDLKYDDDEPPKQPDFSTILHSHMQLRFGPGFEVTEFRTGFESRWLHISRLPRNITDGKLRYMLRPYGEVLEIRRPLHPLPHDSFLRVKVFFSRASEAYNAFTSLHNSRQFGQTLECRMSVDSKAGGITVNNTAVRIDWEGPSRTVYMGYANEELANEAIQKARVNSYGDYMTYGVLHIGMPAVGNVTVKFTGLPVDVTEEGMEIFGAHQGMVTEDPSHKYVTLEDTINGVKRLLRHPECRPTEVHFRPPPYRNCRLRAWAIYTSPNEAERAAERLNGRKSEFSGSIRVTAKHIKTVAFSLSVQKYLKAAVQIRALSDQLYSQGDGYSLNVSDKQDFFNLRLCGEDMKVLVRLKSEVERLFNGEPLLEDGKVAWDDFFGRPLGISFLQDLQRDHPGVLIDNYVARRSIRLFGATEKRRLVREKILEKLSELRARNWYTIPLYGLLTNVLLKGDFATLQQELGADNVKLDPWQRLLKVRGDIEAFNTAKDIVEAAKIKHRASQFNPPLPYSPEECPVCLEKVTSGIKLDCGHSWCRNCLKRYLEAAIEQKYFPLKCLGNSAKCTERIPLLTARALLPAASLDALVHAAFGAHVQSHSDLHYCPTPDCPQVYRSAKGGVFIQCPSCLIRICPSCHTDAHDGLTCAESKHGDDLFDEWAGQHDVKRCPGCNVAIEKEEGCNHMTCTMCNTHICWVCLQTFPNGEGIYGHMRSEHGDFGLGPII</sequence>
<dbReference type="PANTHER" id="PTHR22770">
    <property type="entry name" value="UBIQUITIN CONJUGATING ENZYME 7 INTERACTING PROTEIN-RELATED"/>
    <property type="match status" value="1"/>
</dbReference>
<evidence type="ECO:0000256" key="4">
    <source>
        <dbReference type="ARBA" id="ARBA00022737"/>
    </source>
</evidence>
<keyword evidence="14" id="KW-1185">Reference proteome</keyword>
<dbReference type="Gene3D" id="3.30.40.10">
    <property type="entry name" value="Zinc/RING finger domain, C3HC4 (zinc finger)"/>
    <property type="match status" value="1"/>
</dbReference>
<feature type="zinc finger region" description="C3H1-type" evidence="8">
    <location>
        <begin position="161"/>
        <end position="185"/>
    </location>
</feature>
<feature type="compositionally biased region" description="Low complexity" evidence="9">
    <location>
        <begin position="1"/>
        <end position="13"/>
    </location>
</feature>
<feature type="compositionally biased region" description="Low complexity" evidence="9">
    <location>
        <begin position="37"/>
        <end position="60"/>
    </location>
</feature>
<dbReference type="GO" id="GO:0097039">
    <property type="term" value="P:protein linear polyubiquitination"/>
    <property type="evidence" value="ECO:0007669"/>
    <property type="project" value="TreeGrafter"/>
</dbReference>
<feature type="compositionally biased region" description="Basic and acidic residues" evidence="9">
    <location>
        <begin position="295"/>
        <end position="305"/>
    </location>
</feature>
<dbReference type="InParanoid" id="A0A409Y3L0"/>
<dbReference type="PROSITE" id="PS50089">
    <property type="entry name" value="ZF_RING_2"/>
    <property type="match status" value="1"/>
</dbReference>
<feature type="region of interest" description="Disordered" evidence="9">
    <location>
        <begin position="101"/>
        <end position="139"/>
    </location>
</feature>
<dbReference type="PANTHER" id="PTHR22770:SF13">
    <property type="entry name" value="RING-TYPE DOMAIN-CONTAINING PROTEIN"/>
    <property type="match status" value="1"/>
</dbReference>
<reference evidence="13 14" key="1">
    <citation type="journal article" date="2018" name="Evol. Lett.">
        <title>Horizontal gene cluster transfer increased hallucinogenic mushroom diversity.</title>
        <authorList>
            <person name="Reynolds H.T."/>
            <person name="Vijayakumar V."/>
            <person name="Gluck-Thaler E."/>
            <person name="Korotkin H.B."/>
            <person name="Matheny P.B."/>
            <person name="Slot J.C."/>
        </authorList>
    </citation>
    <scope>NUCLEOTIDE SEQUENCE [LARGE SCALE GENOMIC DNA]</scope>
    <source>
        <strain evidence="13 14">SRW20</strain>
    </source>
</reference>
<dbReference type="SUPFAM" id="SSF57850">
    <property type="entry name" value="RING/U-box"/>
    <property type="match status" value="3"/>
</dbReference>
<dbReference type="InterPro" id="IPR001841">
    <property type="entry name" value="Znf_RING"/>
</dbReference>
<dbReference type="InterPro" id="IPR002867">
    <property type="entry name" value="IBR_dom"/>
</dbReference>
<feature type="compositionally biased region" description="Basic and acidic residues" evidence="9">
    <location>
        <begin position="399"/>
        <end position="411"/>
    </location>
</feature>
<keyword evidence="5 8" id="KW-0863">Zinc-finger</keyword>
<dbReference type="InterPro" id="IPR044066">
    <property type="entry name" value="TRIAD_supradom"/>
</dbReference>
<evidence type="ECO:0000256" key="6">
    <source>
        <dbReference type="ARBA" id="ARBA00022786"/>
    </source>
</evidence>
<evidence type="ECO:0000313" key="13">
    <source>
        <dbReference type="EMBL" id="PPQ97579.1"/>
    </source>
</evidence>
<dbReference type="GO" id="GO:0043161">
    <property type="term" value="P:proteasome-mediated ubiquitin-dependent protein catabolic process"/>
    <property type="evidence" value="ECO:0007669"/>
    <property type="project" value="TreeGrafter"/>
</dbReference>
<dbReference type="InterPro" id="IPR027370">
    <property type="entry name" value="Znf-RING_euk"/>
</dbReference>
<evidence type="ECO:0000259" key="12">
    <source>
        <dbReference type="PROSITE" id="PS51873"/>
    </source>
</evidence>
<dbReference type="InterPro" id="IPR013087">
    <property type="entry name" value="Znf_C2H2_type"/>
</dbReference>
<feature type="region of interest" description="Disordered" evidence="9">
    <location>
        <begin position="348"/>
        <end position="411"/>
    </location>
</feature>
<evidence type="ECO:0000256" key="3">
    <source>
        <dbReference type="ARBA" id="ARBA00022723"/>
    </source>
</evidence>
<dbReference type="InterPro" id="IPR012677">
    <property type="entry name" value="Nucleotide-bd_a/b_plait_sf"/>
</dbReference>